<dbReference type="OrthoDB" id="41724at2"/>
<organism evidence="1 2">
    <name type="scientific">Adhaeretor mobilis</name>
    <dbReference type="NCBI Taxonomy" id="1930276"/>
    <lineage>
        <taxon>Bacteria</taxon>
        <taxon>Pseudomonadati</taxon>
        <taxon>Planctomycetota</taxon>
        <taxon>Planctomycetia</taxon>
        <taxon>Pirellulales</taxon>
        <taxon>Lacipirellulaceae</taxon>
        <taxon>Adhaeretor</taxon>
    </lineage>
</organism>
<proteinExistence type="predicted"/>
<keyword evidence="2" id="KW-1185">Reference proteome</keyword>
<dbReference type="KEGG" id="amob:HG15A2_23720"/>
<dbReference type="Proteomes" id="UP000319852">
    <property type="component" value="Chromosome"/>
</dbReference>
<dbReference type="Gene3D" id="2.120.10.10">
    <property type="match status" value="1"/>
</dbReference>
<dbReference type="CDD" id="cd15482">
    <property type="entry name" value="Sialidase_non-viral"/>
    <property type="match status" value="1"/>
</dbReference>
<gene>
    <name evidence="1" type="ORF">HG15A2_23720</name>
</gene>
<name>A0A517MW20_9BACT</name>
<protein>
    <recommendedName>
        <fullName evidence="3">Sialidase domain-containing protein</fullName>
    </recommendedName>
</protein>
<dbReference type="SUPFAM" id="SSF50939">
    <property type="entry name" value="Sialidases"/>
    <property type="match status" value="1"/>
</dbReference>
<dbReference type="RefSeq" id="WP_145060358.1">
    <property type="nucleotide sequence ID" value="NZ_CP036263.1"/>
</dbReference>
<evidence type="ECO:0000313" key="1">
    <source>
        <dbReference type="EMBL" id="QDS99082.1"/>
    </source>
</evidence>
<accession>A0A517MW20</accession>
<sequence length="332" mass="37857">MESTDSQVYLCHSDDDGKSWSTPTTLHDKLPAYTETCRISCMKDGEVVLLLSESERLDPRVGATNPKNLGHVPTKLSLFRSNDAGIIWDGPEIIEPPLVGPTFELCSPIVELSDGRWLLPTSTWRGWDGEEPNGMKAVAFVSEDRGRSWSRFVDVMNRVDERILFWEQKICEIDQGRLLAAAWTHVETTRSDLTNHFAVAKRDSLQFSEPEPTALCGQTPELLHLEENRVLCVYRRTDEPGLWACIVEIDSKNRWQTVYQQCLWQPALLAARKVGHSLVEEFRALKFGAPSLVRLDDQSIFLSFWCVEDCVSNIRWIRLRYDRNGSDDGDLN</sequence>
<evidence type="ECO:0008006" key="3">
    <source>
        <dbReference type="Google" id="ProtNLM"/>
    </source>
</evidence>
<evidence type="ECO:0000313" key="2">
    <source>
        <dbReference type="Proteomes" id="UP000319852"/>
    </source>
</evidence>
<dbReference type="InterPro" id="IPR036278">
    <property type="entry name" value="Sialidase_sf"/>
</dbReference>
<dbReference type="AlphaFoldDB" id="A0A517MW20"/>
<reference evidence="1 2" key="1">
    <citation type="submission" date="2019-02" db="EMBL/GenBank/DDBJ databases">
        <title>Deep-cultivation of Planctomycetes and their phenomic and genomic characterization uncovers novel biology.</title>
        <authorList>
            <person name="Wiegand S."/>
            <person name="Jogler M."/>
            <person name="Boedeker C."/>
            <person name="Pinto D."/>
            <person name="Vollmers J."/>
            <person name="Rivas-Marin E."/>
            <person name="Kohn T."/>
            <person name="Peeters S.H."/>
            <person name="Heuer A."/>
            <person name="Rast P."/>
            <person name="Oberbeckmann S."/>
            <person name="Bunk B."/>
            <person name="Jeske O."/>
            <person name="Meyerdierks A."/>
            <person name="Storesund J.E."/>
            <person name="Kallscheuer N."/>
            <person name="Luecker S."/>
            <person name="Lage O.M."/>
            <person name="Pohl T."/>
            <person name="Merkel B.J."/>
            <person name="Hornburger P."/>
            <person name="Mueller R.-W."/>
            <person name="Bruemmer F."/>
            <person name="Labrenz M."/>
            <person name="Spormann A.M."/>
            <person name="Op den Camp H."/>
            <person name="Overmann J."/>
            <person name="Amann R."/>
            <person name="Jetten M.S.M."/>
            <person name="Mascher T."/>
            <person name="Medema M.H."/>
            <person name="Devos D.P."/>
            <person name="Kaster A.-K."/>
            <person name="Ovreas L."/>
            <person name="Rohde M."/>
            <person name="Galperin M.Y."/>
            <person name="Jogler C."/>
        </authorList>
    </citation>
    <scope>NUCLEOTIDE SEQUENCE [LARGE SCALE GENOMIC DNA]</scope>
    <source>
        <strain evidence="1 2">HG15A2</strain>
    </source>
</reference>
<dbReference type="EMBL" id="CP036263">
    <property type="protein sequence ID" value="QDS99082.1"/>
    <property type="molecule type" value="Genomic_DNA"/>
</dbReference>